<evidence type="ECO:0000256" key="1">
    <source>
        <dbReference type="SAM" id="MobiDB-lite"/>
    </source>
</evidence>
<keyword evidence="2" id="KW-0812">Transmembrane</keyword>
<dbReference type="EMBL" id="CP144538">
    <property type="protein sequence ID" value="WWC64546.1"/>
    <property type="molecule type" value="Genomic_DNA"/>
</dbReference>
<dbReference type="RefSeq" id="XP_018260841.1">
    <property type="nucleotide sequence ID" value="XM_018409838.1"/>
</dbReference>
<feature type="compositionally biased region" description="Basic residues" evidence="1">
    <location>
        <begin position="365"/>
        <end position="374"/>
    </location>
</feature>
<evidence type="ECO:0000313" key="5">
    <source>
        <dbReference type="Proteomes" id="UP000078595"/>
    </source>
</evidence>
<dbReference type="OrthoDB" id="2575869at2759"/>
<keyword evidence="2" id="KW-0472">Membrane</keyword>
<keyword evidence="2" id="KW-1133">Transmembrane helix</keyword>
<feature type="region of interest" description="Disordered" evidence="1">
    <location>
        <begin position="1"/>
        <end position="98"/>
    </location>
</feature>
<feature type="compositionally biased region" description="Basic and acidic residues" evidence="1">
    <location>
        <begin position="1"/>
        <end position="18"/>
    </location>
</feature>
<feature type="transmembrane region" description="Helical" evidence="2">
    <location>
        <begin position="250"/>
        <end position="274"/>
    </location>
</feature>
<reference evidence="4" key="2">
    <citation type="submission" date="2013-07" db="EMBL/GenBank/DDBJ databases">
        <authorList>
            <consortium name="The Broad Institute Genome Sequencing Platform"/>
            <person name="Cuomo C."/>
            <person name="Litvintseva A."/>
            <person name="Chen Y."/>
            <person name="Heitman J."/>
            <person name="Sun S."/>
            <person name="Springer D."/>
            <person name="Dromer F."/>
            <person name="Young S.K."/>
            <person name="Zeng Q."/>
            <person name="Gargeya S."/>
            <person name="Fitzgerald M."/>
            <person name="Abouelleil A."/>
            <person name="Alvarado L."/>
            <person name="Berlin A.M."/>
            <person name="Chapman S.B."/>
            <person name="Dewar J."/>
            <person name="Goldberg J."/>
            <person name="Griggs A."/>
            <person name="Gujja S."/>
            <person name="Hansen M."/>
            <person name="Howarth C."/>
            <person name="Imamovic A."/>
            <person name="Larimer J."/>
            <person name="McCowan C."/>
            <person name="Murphy C."/>
            <person name="Pearson M."/>
            <person name="Priest M."/>
            <person name="Roberts A."/>
            <person name="Saif S."/>
            <person name="Shea T."/>
            <person name="Sykes S."/>
            <person name="Wortman J."/>
            <person name="Nusbaum C."/>
            <person name="Birren B."/>
        </authorList>
    </citation>
    <scope>NUCLEOTIDE SEQUENCE</scope>
    <source>
        <strain evidence="4">CBS 10117</strain>
    </source>
</reference>
<evidence type="ECO:0000313" key="3">
    <source>
        <dbReference type="EMBL" id="OBR82999.1"/>
    </source>
</evidence>
<feature type="transmembrane region" description="Helical" evidence="2">
    <location>
        <begin position="286"/>
        <end position="304"/>
    </location>
</feature>
<feature type="compositionally biased region" description="Polar residues" evidence="1">
    <location>
        <begin position="21"/>
        <end position="38"/>
    </location>
</feature>
<proteinExistence type="predicted"/>
<dbReference type="GeneID" id="28970256"/>
<accession>A0A1A5ZYW9</accession>
<dbReference type="AlphaFoldDB" id="A0A1A5ZYW9"/>
<gene>
    <name evidence="3" type="ORF">I303_06557</name>
    <name evidence="4" type="ORF">I303_107156</name>
</gene>
<reference evidence="4" key="3">
    <citation type="submission" date="2024-02" db="EMBL/GenBank/DDBJ databases">
        <title>Comparative genomics of Cryptococcus and Kwoniella reveals pathogenesis evolution and contrasting modes of karyotype evolution via chromosome fusion or intercentromeric recombination.</title>
        <authorList>
            <person name="Coelho M.A."/>
            <person name="David-Palma M."/>
            <person name="Shea T."/>
            <person name="Bowers K."/>
            <person name="McGinley-Smith S."/>
            <person name="Mohammad A.W."/>
            <person name="Gnirke A."/>
            <person name="Yurkov A.M."/>
            <person name="Nowrousian M."/>
            <person name="Sun S."/>
            <person name="Cuomo C.A."/>
            <person name="Heitman J."/>
        </authorList>
    </citation>
    <scope>NUCLEOTIDE SEQUENCE</scope>
    <source>
        <strain evidence="4">CBS 10117</strain>
    </source>
</reference>
<dbReference type="Proteomes" id="UP000078595">
    <property type="component" value="Chromosome 9"/>
</dbReference>
<dbReference type="EMBL" id="KI894034">
    <property type="protein sequence ID" value="OBR82999.1"/>
    <property type="molecule type" value="Genomic_DNA"/>
</dbReference>
<evidence type="ECO:0000313" key="4">
    <source>
        <dbReference type="EMBL" id="WWC64546.1"/>
    </source>
</evidence>
<dbReference type="VEuPathDB" id="FungiDB:I303_06557"/>
<protein>
    <submittedName>
        <fullName evidence="3">Uncharacterized protein</fullName>
    </submittedName>
</protein>
<feature type="compositionally biased region" description="Basic and acidic residues" evidence="1">
    <location>
        <begin position="331"/>
        <end position="340"/>
    </location>
</feature>
<reference evidence="3" key="1">
    <citation type="submission" date="2013-07" db="EMBL/GenBank/DDBJ databases">
        <title>The Genome Sequence of Cryptococcus dejecticola CBS10117.</title>
        <authorList>
            <consortium name="The Broad Institute Genome Sequencing Platform"/>
            <person name="Cuomo C."/>
            <person name="Litvintseva A."/>
            <person name="Chen Y."/>
            <person name="Heitman J."/>
            <person name="Sun S."/>
            <person name="Springer D."/>
            <person name="Dromer F."/>
            <person name="Young S.K."/>
            <person name="Zeng Q."/>
            <person name="Gargeya S."/>
            <person name="Fitzgerald M."/>
            <person name="Abouelleil A."/>
            <person name="Alvarado L."/>
            <person name="Berlin A.M."/>
            <person name="Chapman S.B."/>
            <person name="Dewar J."/>
            <person name="Goldberg J."/>
            <person name="Griggs A."/>
            <person name="Gujja S."/>
            <person name="Hansen M."/>
            <person name="Howarth C."/>
            <person name="Imamovic A."/>
            <person name="Larimer J."/>
            <person name="McCowan C."/>
            <person name="Murphy C."/>
            <person name="Pearson M."/>
            <person name="Priest M."/>
            <person name="Roberts A."/>
            <person name="Saif S."/>
            <person name="Shea T."/>
            <person name="Sykes S."/>
            <person name="Wortman J."/>
            <person name="Nusbaum C."/>
            <person name="Birren B."/>
        </authorList>
    </citation>
    <scope>NUCLEOTIDE SEQUENCE [LARGE SCALE GENOMIC DNA]</scope>
    <source>
        <strain evidence="3">CBS 10117</strain>
    </source>
</reference>
<feature type="region of interest" description="Disordered" evidence="1">
    <location>
        <begin position="320"/>
        <end position="374"/>
    </location>
</feature>
<organism evidence="3">
    <name type="scientific">Kwoniella dejecticola CBS 10117</name>
    <dbReference type="NCBI Taxonomy" id="1296121"/>
    <lineage>
        <taxon>Eukaryota</taxon>
        <taxon>Fungi</taxon>
        <taxon>Dikarya</taxon>
        <taxon>Basidiomycota</taxon>
        <taxon>Agaricomycotina</taxon>
        <taxon>Tremellomycetes</taxon>
        <taxon>Tremellales</taxon>
        <taxon>Cryptococcaceae</taxon>
        <taxon>Kwoniella</taxon>
    </lineage>
</organism>
<name>A0A1A5ZYW9_9TREE</name>
<feature type="transmembrane region" description="Helical" evidence="2">
    <location>
        <begin position="154"/>
        <end position="179"/>
    </location>
</feature>
<feature type="compositionally biased region" description="Acidic residues" evidence="1">
    <location>
        <begin position="341"/>
        <end position="361"/>
    </location>
</feature>
<keyword evidence="5" id="KW-1185">Reference proteome</keyword>
<dbReference type="KEGG" id="kdj:28970256"/>
<feature type="compositionally biased region" description="Basic and acidic residues" evidence="1">
    <location>
        <begin position="82"/>
        <end position="96"/>
    </location>
</feature>
<evidence type="ECO:0000256" key="2">
    <source>
        <dbReference type="SAM" id="Phobius"/>
    </source>
</evidence>
<sequence length="374" mass="43518">MTPREPSPKREREDRFDSDGETQYGSDEENNLPSSTRKTSTKPRNKGADKGQTRPYRSKFREDVFPANDEIPLTPSPPPVQARDESKSRSTSERAKLIKRRNHEKFEKEYKAYKEQQEKARWSNRYKHIRGFFSFWRRVADWWVVRWAIAQIPYILAIVTVIAGGLVGLSGPFLDIWVVDYKQTKYGAWGACSDRQAECAIKLFYDGPEVGQWSDKALPAILLSFLVDPESGRNNGSVGKRMKKERSIKWFERTMDLSSIMYLMLSLILAGWVSESNADGLSGYDLAIFLAISPFIWIFCRLFYRSKWVSRRFHNAKEVIEHGSRSRGPKSTHERYHDTDADSDDEEADEREGEYDDDEDEHTPRRQLHRIRAD</sequence>